<dbReference type="PANTHER" id="PTHR11735">
    <property type="entry name" value="TRNA N6-ADENOSINE THREONYLCARBAMOYLTRANSFERASE"/>
    <property type="match status" value="1"/>
</dbReference>
<evidence type="ECO:0000256" key="3">
    <source>
        <dbReference type="ARBA" id="ARBA00022723"/>
    </source>
</evidence>
<dbReference type="NCBIfam" id="TIGR03723">
    <property type="entry name" value="T6A_TsaD_YgjD"/>
    <property type="match status" value="1"/>
</dbReference>
<keyword evidence="4 7" id="KW-0408">Iron</keyword>
<dbReference type="OrthoDB" id="9806197at2"/>
<keyword evidence="5 7" id="KW-0012">Acyltransferase</keyword>
<feature type="binding site" evidence="7">
    <location>
        <position position="307"/>
    </location>
    <ligand>
        <name>Fe cation</name>
        <dbReference type="ChEBI" id="CHEBI:24875"/>
    </ligand>
</feature>
<feature type="binding site" evidence="7">
    <location>
        <position position="180"/>
    </location>
    <ligand>
        <name>substrate</name>
    </ligand>
</feature>
<feature type="binding site" evidence="7">
    <location>
        <position position="184"/>
    </location>
    <ligand>
        <name>substrate</name>
    </ligand>
</feature>
<evidence type="ECO:0000256" key="4">
    <source>
        <dbReference type="ARBA" id="ARBA00023004"/>
    </source>
</evidence>
<comment type="function">
    <text evidence="7">Required for the formation of a threonylcarbamoyl group on adenosine at position 37 (t(6)A37) in tRNAs that read codons beginning with adenine. Is involved in the transfer of the threonylcarbamoyl moiety of threonylcarbamoyl-AMP (TC-AMP) to the N6 group of A37, together with TsaE and TsaB. TsaD likely plays a direct catalytic role in this reaction.</text>
</comment>
<dbReference type="GO" id="GO:0002949">
    <property type="term" value="P:tRNA threonylcarbamoyladenosine modification"/>
    <property type="evidence" value="ECO:0007669"/>
    <property type="project" value="UniProtKB-UniRule"/>
</dbReference>
<evidence type="ECO:0000256" key="1">
    <source>
        <dbReference type="ARBA" id="ARBA00022679"/>
    </source>
</evidence>
<sequence>MLGLGIESSCDETSLAIIQDGKEVRSFVIYSQIADHAEYRGVVPELASRAHLEKINPLLETALREANIQISDLSYVSVSSHPGLMGSLLIGAQLARCIALTHQIPIVAVNHLEAHFAVIRLEEELPNFPLLAVLLSGGNSSIYLYHDFGKMEKIADTMDDALGEAFDKVSAILNLPYPGGPPVERLAKEYAETQEKEVASFFPKLLKDAPSDSLDFSFSGLKTAVMYHVQRQQLEIDARKICYDFQNSAFELVLRNVKKAVKKTGIRNIAFAGGVLANGTLRNEIETISKRESWRVFYPKKKIYCTDNGAMVACLGYYLFQKGHRSPIDFLVSPKPKIEAKL</sequence>
<dbReference type="FunFam" id="3.30.420.40:FF:000012">
    <property type="entry name" value="tRNA N6-adenosine threonylcarbamoyltransferase"/>
    <property type="match status" value="1"/>
</dbReference>
<dbReference type="SUPFAM" id="SSF53067">
    <property type="entry name" value="Actin-like ATPase domain"/>
    <property type="match status" value="1"/>
</dbReference>
<keyword evidence="1 7" id="KW-0808">Transferase</keyword>
<feature type="domain" description="Gcp-like" evidence="8">
    <location>
        <begin position="24"/>
        <end position="313"/>
    </location>
</feature>
<comment type="similarity">
    <text evidence="7">Belongs to the KAE1 / TsaD family.</text>
</comment>
<dbReference type="Pfam" id="PF00814">
    <property type="entry name" value="TsaD"/>
    <property type="match status" value="1"/>
</dbReference>
<feature type="binding site" evidence="7">
    <location>
        <begin position="134"/>
        <end position="138"/>
    </location>
    <ligand>
        <name>substrate</name>
    </ligand>
</feature>
<comment type="cofactor">
    <cofactor evidence="7">
        <name>Fe(2+)</name>
        <dbReference type="ChEBI" id="CHEBI:29033"/>
    </cofactor>
    <text evidence="7">Binds 1 Fe(2+) ion per subunit.</text>
</comment>
<dbReference type="HAMAP" id="MF_01445">
    <property type="entry name" value="TsaD"/>
    <property type="match status" value="1"/>
</dbReference>
<dbReference type="PANTHER" id="PTHR11735:SF6">
    <property type="entry name" value="TRNA N6-ADENOSINE THREONYLCARBAMOYLTRANSFERASE, MITOCHONDRIAL"/>
    <property type="match status" value="1"/>
</dbReference>
<name>A0A2P2DY97_9LEPT</name>
<dbReference type="GO" id="GO:0061711">
    <property type="term" value="F:tRNA N(6)-L-threonylcarbamoyladenine synthase activity"/>
    <property type="evidence" value="ECO:0007669"/>
    <property type="project" value="UniProtKB-EC"/>
</dbReference>
<feature type="binding site" evidence="7">
    <location>
        <position position="115"/>
    </location>
    <ligand>
        <name>Fe cation</name>
        <dbReference type="ChEBI" id="CHEBI:24875"/>
    </ligand>
</feature>
<protein>
    <recommendedName>
        <fullName evidence="7">tRNA N6-adenosine threonylcarbamoyltransferase</fullName>
        <ecNumber evidence="7">2.3.1.234</ecNumber>
    </recommendedName>
    <alternativeName>
        <fullName evidence="7">N6-L-threonylcarbamoyladenine synthase</fullName>
        <shortName evidence="7">t(6)A synthase</shortName>
    </alternativeName>
    <alternativeName>
        <fullName evidence="7">t(6)A37 threonylcarbamoyladenosine biosynthesis protein TsaD</fullName>
    </alternativeName>
    <alternativeName>
        <fullName evidence="7">tRNA threonylcarbamoyladenosine biosynthesis protein TsaD</fullName>
    </alternativeName>
</protein>
<dbReference type="GO" id="GO:0005737">
    <property type="term" value="C:cytoplasm"/>
    <property type="evidence" value="ECO:0007669"/>
    <property type="project" value="UniProtKB-SubCell"/>
</dbReference>
<keyword evidence="2 7" id="KW-0819">tRNA processing</keyword>
<dbReference type="InterPro" id="IPR043129">
    <property type="entry name" value="ATPase_NBD"/>
</dbReference>
<dbReference type="InterPro" id="IPR017861">
    <property type="entry name" value="KAE1/TsaD"/>
</dbReference>
<comment type="subcellular location">
    <subcellularLocation>
        <location evidence="7">Cytoplasm</location>
    </subcellularLocation>
</comment>
<gene>
    <name evidence="7 9" type="primary">tsaD</name>
    <name evidence="9" type="ORF">LPTSP4_11140</name>
</gene>
<dbReference type="InterPro" id="IPR022450">
    <property type="entry name" value="TsaD"/>
</dbReference>
<keyword evidence="10" id="KW-1185">Reference proteome</keyword>
<dbReference type="EC" id="2.3.1.234" evidence="7"/>
<comment type="caution">
    <text evidence="9">The sequence shown here is derived from an EMBL/GenBank/DDBJ whole genome shotgun (WGS) entry which is preliminary data.</text>
</comment>
<dbReference type="InterPro" id="IPR000905">
    <property type="entry name" value="Gcp-like_dom"/>
</dbReference>
<evidence type="ECO:0000256" key="2">
    <source>
        <dbReference type="ARBA" id="ARBA00022694"/>
    </source>
</evidence>
<dbReference type="Gene3D" id="3.30.420.40">
    <property type="match status" value="2"/>
</dbReference>
<feature type="binding site" evidence="7">
    <location>
        <position position="111"/>
    </location>
    <ligand>
        <name>Fe cation</name>
        <dbReference type="ChEBI" id="CHEBI:24875"/>
    </ligand>
</feature>
<comment type="catalytic activity">
    <reaction evidence="6 7">
        <text>L-threonylcarbamoyladenylate + adenosine(37) in tRNA = N(6)-L-threonylcarbamoyladenosine(37) in tRNA + AMP + H(+)</text>
        <dbReference type="Rhea" id="RHEA:37059"/>
        <dbReference type="Rhea" id="RHEA-COMP:10162"/>
        <dbReference type="Rhea" id="RHEA-COMP:10163"/>
        <dbReference type="ChEBI" id="CHEBI:15378"/>
        <dbReference type="ChEBI" id="CHEBI:73682"/>
        <dbReference type="ChEBI" id="CHEBI:74411"/>
        <dbReference type="ChEBI" id="CHEBI:74418"/>
        <dbReference type="ChEBI" id="CHEBI:456215"/>
        <dbReference type="EC" id="2.3.1.234"/>
    </reaction>
</comment>
<dbReference type="AlphaFoldDB" id="A0A2P2DY97"/>
<evidence type="ECO:0000256" key="5">
    <source>
        <dbReference type="ARBA" id="ARBA00023315"/>
    </source>
</evidence>
<proteinExistence type="inferred from homology"/>
<accession>A0A2P2DY97</accession>
<dbReference type="EMBL" id="BFBB01000003">
    <property type="protein sequence ID" value="GBF49598.1"/>
    <property type="molecule type" value="Genomic_DNA"/>
</dbReference>
<feature type="binding site" evidence="7">
    <location>
        <position position="278"/>
    </location>
    <ligand>
        <name>substrate</name>
    </ligand>
</feature>
<evidence type="ECO:0000259" key="8">
    <source>
        <dbReference type="Pfam" id="PF00814"/>
    </source>
</evidence>
<evidence type="ECO:0000313" key="9">
    <source>
        <dbReference type="EMBL" id="GBF49598.1"/>
    </source>
</evidence>
<dbReference type="CDD" id="cd24133">
    <property type="entry name" value="ASKHA_NBD_TsaD_bac"/>
    <property type="match status" value="1"/>
</dbReference>
<evidence type="ECO:0000256" key="7">
    <source>
        <dbReference type="HAMAP-Rule" id="MF_01445"/>
    </source>
</evidence>
<dbReference type="Proteomes" id="UP000245133">
    <property type="component" value="Unassembled WGS sequence"/>
</dbReference>
<evidence type="ECO:0000313" key="10">
    <source>
        <dbReference type="Proteomes" id="UP000245133"/>
    </source>
</evidence>
<dbReference type="RefSeq" id="WP_108974621.1">
    <property type="nucleotide sequence ID" value="NZ_BFBB01000003.1"/>
</dbReference>
<keyword evidence="7" id="KW-0963">Cytoplasm</keyword>
<dbReference type="NCBIfam" id="TIGR00329">
    <property type="entry name" value="gcp_kae1"/>
    <property type="match status" value="1"/>
</dbReference>
<feature type="binding site" evidence="7">
    <location>
        <position position="167"/>
    </location>
    <ligand>
        <name>substrate</name>
    </ligand>
</feature>
<organism evidence="9 10">
    <name type="scientific">Leptospira ryugenii</name>
    <dbReference type="NCBI Taxonomy" id="1917863"/>
    <lineage>
        <taxon>Bacteria</taxon>
        <taxon>Pseudomonadati</taxon>
        <taxon>Spirochaetota</taxon>
        <taxon>Spirochaetia</taxon>
        <taxon>Leptospirales</taxon>
        <taxon>Leptospiraceae</taxon>
        <taxon>Leptospira</taxon>
    </lineage>
</organism>
<evidence type="ECO:0000256" key="6">
    <source>
        <dbReference type="ARBA" id="ARBA00048117"/>
    </source>
</evidence>
<dbReference type="PRINTS" id="PR00789">
    <property type="entry name" value="OSIALOPTASE"/>
</dbReference>
<dbReference type="GO" id="GO:0005506">
    <property type="term" value="F:iron ion binding"/>
    <property type="evidence" value="ECO:0007669"/>
    <property type="project" value="UniProtKB-UniRule"/>
</dbReference>
<keyword evidence="3 7" id="KW-0479">Metal-binding</keyword>
<reference evidence="9 10" key="1">
    <citation type="submission" date="2018-02" db="EMBL/GenBank/DDBJ databases">
        <title>Novel Leptospira species isolated from soil and water in Japan.</title>
        <authorList>
            <person name="Nakao R."/>
            <person name="Masuzawa T."/>
        </authorList>
    </citation>
    <scope>NUCLEOTIDE SEQUENCE [LARGE SCALE GENOMIC DNA]</scope>
    <source>
        <strain evidence="9 10">YH101</strain>
    </source>
</reference>